<organism evidence="2 3">
    <name type="scientific">Terriglobus roseus</name>
    <dbReference type="NCBI Taxonomy" id="392734"/>
    <lineage>
        <taxon>Bacteria</taxon>
        <taxon>Pseudomonadati</taxon>
        <taxon>Acidobacteriota</taxon>
        <taxon>Terriglobia</taxon>
        <taxon>Terriglobales</taxon>
        <taxon>Acidobacteriaceae</taxon>
        <taxon>Terriglobus</taxon>
    </lineage>
</organism>
<protein>
    <submittedName>
        <fullName evidence="2">Squalene-hopene/tetraprenyl-beta-curcumene cyclase</fullName>
    </submittedName>
</protein>
<reference evidence="2 3" key="1">
    <citation type="submission" date="2016-10" db="EMBL/GenBank/DDBJ databases">
        <authorList>
            <person name="de Groot N.N."/>
        </authorList>
    </citation>
    <scope>NUCLEOTIDE SEQUENCE [LARGE SCALE GENOMIC DNA]</scope>
    <source>
        <strain evidence="2 3">GAS232</strain>
    </source>
</reference>
<dbReference type="InterPro" id="IPR008930">
    <property type="entry name" value="Terpenoid_cyclase/PrenylTrfase"/>
</dbReference>
<dbReference type="Proteomes" id="UP000182427">
    <property type="component" value="Chromosome I"/>
</dbReference>
<feature type="signal peptide" evidence="1">
    <location>
        <begin position="1"/>
        <end position="22"/>
    </location>
</feature>
<dbReference type="Gene3D" id="1.50.10.20">
    <property type="match status" value="1"/>
</dbReference>
<dbReference type="SUPFAM" id="SSF48239">
    <property type="entry name" value="Terpenoid cyclases/Protein prenyltransferases"/>
    <property type="match status" value="1"/>
</dbReference>
<evidence type="ECO:0000256" key="1">
    <source>
        <dbReference type="SAM" id="SignalP"/>
    </source>
</evidence>
<evidence type="ECO:0000313" key="3">
    <source>
        <dbReference type="Proteomes" id="UP000182427"/>
    </source>
</evidence>
<sequence>MRLLLTPCLFACLIVLPSAAGADHKADTPTTDWNRFTAASYLDARESWWLTWPKSQRDHATACVSCHTAVPYALARPALREPLHESGPSTTEQTMLNYVVRRVTLWNEVEPFYNDAKSGPRKTPESRGTEAVLNALILTRYDAPQGHLRAITRDALANMWKMQLTTGPQAGAFDWLNFHNSPWEADESQYWGATLAAIAIGQAPDDYRNDPSIQPQLEQLRSYLRHNYATQPLMNRVVLLWASGRIHGLLTPQEKRTLLTEIAAQQSPDGGWSMAKLGKFQRRDNTSVPTVSDGYATGLTIYALEQSGSSPQSTLVKTGLQWLRKNQDAKGDWTAESLNKKRDPESDAGRFMTDAATSYAVLALEGRGN</sequence>
<accession>A0A1G7N3D7</accession>
<dbReference type="AlphaFoldDB" id="A0A1G7N3D7"/>
<evidence type="ECO:0000313" key="2">
    <source>
        <dbReference type="EMBL" id="SDF67859.1"/>
    </source>
</evidence>
<feature type="chain" id="PRO_5009242027" evidence="1">
    <location>
        <begin position="23"/>
        <end position="369"/>
    </location>
</feature>
<name>A0A1G7N3D7_9BACT</name>
<keyword evidence="3" id="KW-1185">Reference proteome</keyword>
<dbReference type="RefSeq" id="WP_083345830.1">
    <property type="nucleotide sequence ID" value="NZ_LT629690.1"/>
</dbReference>
<proteinExistence type="predicted"/>
<dbReference type="OrthoDB" id="108680at2"/>
<keyword evidence="1" id="KW-0732">Signal</keyword>
<dbReference type="EMBL" id="LT629690">
    <property type="protein sequence ID" value="SDF67859.1"/>
    <property type="molecule type" value="Genomic_DNA"/>
</dbReference>
<gene>
    <name evidence="2" type="ORF">SAMN05444167_2978</name>
</gene>